<sequence>MQVDFSSSEKSLFDVKQLNIEALSHIRKESLDIYNRLHSIAKDVSFIHQVHEQYPGIPLLPNLRCGAWYTDPTISNSMPAYFKSTDGHFSNWSFNLRRANLHLLPLVIEHCGMILVDSTRAGKRIPDSLSKTIPIWCTVINHTMLLLHPELHSEGRHWDKKLYTPPGSVSAQEHHQIEESVEAWAKALASSSFMLPLLPHPLRPMWITPSTTGFPALSYDRDFLPVICVSASKQVPEGTERRSSGFAYIQGSGDDHELWGMGLTPNLFWKHHDELLNAERTALPSLVASIVASESLSTSAGSSISPTPIAKVGGRLLISKISDLPPHILSSSTPTSPNPTDDTISYVLLLPSSSQTPISELTQNQRILRIPLSSTVKSKSPLVPVLSPATSFIVSHLTADPSSRVCVACETGKDLSVGVVLAVLGGWFDDAGNFVDGATDAEGNKESAKLPQPMATDKQAIRTRLEWIIASRPEANPARTTLKRVNEYLLSKYRA</sequence>
<protein>
    <submittedName>
        <fullName evidence="3">Initiator tRNA phosphoribosyl transferase</fullName>
    </submittedName>
</protein>
<evidence type="ECO:0000259" key="2">
    <source>
        <dbReference type="Pfam" id="PF17184"/>
    </source>
</evidence>
<dbReference type="InterPro" id="IPR007306">
    <property type="entry name" value="Rit1"/>
</dbReference>
<dbReference type="InterPro" id="IPR033449">
    <property type="entry name" value="Rit1_N"/>
</dbReference>
<dbReference type="GO" id="GO:0043399">
    <property type="term" value="F:tRNA adenosine(64)-2'-O-ribosylphosphate transferase activity"/>
    <property type="evidence" value="ECO:0007669"/>
    <property type="project" value="InterPro"/>
</dbReference>
<dbReference type="EMBL" id="ML213590">
    <property type="protein sequence ID" value="TFK45064.1"/>
    <property type="molecule type" value="Genomic_DNA"/>
</dbReference>
<gene>
    <name evidence="3" type="ORF">BDQ12DRAFT_47201</name>
</gene>
<reference evidence="3 4" key="1">
    <citation type="journal article" date="2019" name="Nat. Ecol. Evol.">
        <title>Megaphylogeny resolves global patterns of mushroom evolution.</title>
        <authorList>
            <person name="Varga T."/>
            <person name="Krizsan K."/>
            <person name="Foldi C."/>
            <person name="Dima B."/>
            <person name="Sanchez-Garcia M."/>
            <person name="Sanchez-Ramirez S."/>
            <person name="Szollosi G.J."/>
            <person name="Szarkandi J.G."/>
            <person name="Papp V."/>
            <person name="Albert L."/>
            <person name="Andreopoulos W."/>
            <person name="Angelini C."/>
            <person name="Antonin V."/>
            <person name="Barry K.W."/>
            <person name="Bougher N.L."/>
            <person name="Buchanan P."/>
            <person name="Buyck B."/>
            <person name="Bense V."/>
            <person name="Catcheside P."/>
            <person name="Chovatia M."/>
            <person name="Cooper J."/>
            <person name="Damon W."/>
            <person name="Desjardin D."/>
            <person name="Finy P."/>
            <person name="Geml J."/>
            <person name="Haridas S."/>
            <person name="Hughes K."/>
            <person name="Justo A."/>
            <person name="Karasinski D."/>
            <person name="Kautmanova I."/>
            <person name="Kiss B."/>
            <person name="Kocsube S."/>
            <person name="Kotiranta H."/>
            <person name="LaButti K.M."/>
            <person name="Lechner B.E."/>
            <person name="Liimatainen K."/>
            <person name="Lipzen A."/>
            <person name="Lukacs Z."/>
            <person name="Mihaltcheva S."/>
            <person name="Morgado L.N."/>
            <person name="Niskanen T."/>
            <person name="Noordeloos M.E."/>
            <person name="Ohm R.A."/>
            <person name="Ortiz-Santana B."/>
            <person name="Ovrebo C."/>
            <person name="Racz N."/>
            <person name="Riley R."/>
            <person name="Savchenko A."/>
            <person name="Shiryaev A."/>
            <person name="Soop K."/>
            <person name="Spirin V."/>
            <person name="Szebenyi C."/>
            <person name="Tomsovsky M."/>
            <person name="Tulloss R.E."/>
            <person name="Uehling J."/>
            <person name="Grigoriev I.V."/>
            <person name="Vagvolgyi C."/>
            <person name="Papp T."/>
            <person name="Martin F.M."/>
            <person name="Miettinen O."/>
            <person name="Hibbett D.S."/>
            <person name="Nagy L.G."/>
        </authorList>
    </citation>
    <scope>NUCLEOTIDE SEQUENCE [LARGE SCALE GENOMIC DNA]</scope>
    <source>
        <strain evidence="3 4">CBS 166.37</strain>
    </source>
</reference>
<evidence type="ECO:0000313" key="3">
    <source>
        <dbReference type="EMBL" id="TFK45064.1"/>
    </source>
</evidence>
<dbReference type="STRING" id="68775.A0A5C3MI86"/>
<keyword evidence="3" id="KW-0808">Transferase</keyword>
<dbReference type="Proteomes" id="UP000308652">
    <property type="component" value="Unassembled WGS sequence"/>
</dbReference>
<dbReference type="Pfam" id="PF17184">
    <property type="entry name" value="Rit1_C"/>
    <property type="match status" value="1"/>
</dbReference>
<evidence type="ECO:0000259" key="1">
    <source>
        <dbReference type="Pfam" id="PF04179"/>
    </source>
</evidence>
<organism evidence="3 4">
    <name type="scientific">Crucibulum laeve</name>
    <dbReference type="NCBI Taxonomy" id="68775"/>
    <lineage>
        <taxon>Eukaryota</taxon>
        <taxon>Fungi</taxon>
        <taxon>Dikarya</taxon>
        <taxon>Basidiomycota</taxon>
        <taxon>Agaricomycotina</taxon>
        <taxon>Agaricomycetes</taxon>
        <taxon>Agaricomycetidae</taxon>
        <taxon>Agaricales</taxon>
        <taxon>Agaricineae</taxon>
        <taxon>Nidulariaceae</taxon>
        <taxon>Crucibulum</taxon>
    </lineage>
</organism>
<dbReference type="AlphaFoldDB" id="A0A5C3MI86"/>
<dbReference type="PIRSF" id="PIRSF007747">
    <property type="entry name" value="Ribosyl_Ptfrase"/>
    <property type="match status" value="1"/>
</dbReference>
<accession>A0A5C3MI86</accession>
<dbReference type="GO" id="GO:0019988">
    <property type="term" value="P:charged-tRNA amino acid modification"/>
    <property type="evidence" value="ECO:0007669"/>
    <property type="project" value="InterPro"/>
</dbReference>
<dbReference type="InterPro" id="IPR029021">
    <property type="entry name" value="Prot-tyrosine_phosphatase-like"/>
</dbReference>
<feature type="domain" description="Rit1 DUSP-like" evidence="1">
    <location>
        <begin position="367"/>
        <end position="489"/>
    </location>
</feature>
<keyword evidence="4" id="KW-1185">Reference proteome</keyword>
<dbReference type="OrthoDB" id="45256at2759"/>
<evidence type="ECO:0000313" key="4">
    <source>
        <dbReference type="Proteomes" id="UP000308652"/>
    </source>
</evidence>
<name>A0A5C3MI86_9AGAR</name>
<dbReference type="GO" id="GO:0005737">
    <property type="term" value="C:cytoplasm"/>
    <property type="evidence" value="ECO:0007669"/>
    <property type="project" value="TreeGrafter"/>
</dbReference>
<dbReference type="PANTHER" id="PTHR31811:SF0">
    <property type="entry name" value="TRNA A64-2'-O-RIBOSYLPHOSPHATE TRANSFERASE"/>
    <property type="match status" value="1"/>
</dbReference>
<dbReference type="InterPro" id="IPR033421">
    <property type="entry name" value="Rit1_DUSP-like"/>
</dbReference>
<dbReference type="Pfam" id="PF04179">
    <property type="entry name" value="Init_tRNA_PT"/>
    <property type="match status" value="1"/>
</dbReference>
<proteinExistence type="predicted"/>
<feature type="domain" description="Rit1 N-terminal" evidence="2">
    <location>
        <begin position="26"/>
        <end position="291"/>
    </location>
</feature>
<dbReference type="Gene3D" id="3.90.190.10">
    <property type="entry name" value="Protein tyrosine phosphatase superfamily"/>
    <property type="match status" value="1"/>
</dbReference>
<dbReference type="PANTHER" id="PTHR31811">
    <property type="entry name" value="TRNA A64-2'-O-RIBOSYLPHOSPHATE TRANSFERASE"/>
    <property type="match status" value="1"/>
</dbReference>